<evidence type="ECO:0000256" key="1">
    <source>
        <dbReference type="SAM" id="Phobius"/>
    </source>
</evidence>
<dbReference type="Proteomes" id="UP001607302">
    <property type="component" value="Unassembled WGS sequence"/>
</dbReference>
<name>A0ABD2BSG7_VESSQ</name>
<keyword evidence="3" id="KW-1185">Reference proteome</keyword>
<dbReference type="EMBL" id="JAUDFV010000057">
    <property type="protein sequence ID" value="KAL2735717.1"/>
    <property type="molecule type" value="Genomic_DNA"/>
</dbReference>
<protein>
    <submittedName>
        <fullName evidence="2">Uncharacterized protein</fullName>
    </submittedName>
</protein>
<keyword evidence="1" id="KW-1133">Transmembrane helix</keyword>
<feature type="transmembrane region" description="Helical" evidence="1">
    <location>
        <begin position="20"/>
        <end position="37"/>
    </location>
</feature>
<proteinExistence type="predicted"/>
<accession>A0ABD2BSG7</accession>
<sequence length="175" mass="19881">MGSKNEWDYSIRNESLPTLFLVWRGASVAAVVALRRIKRAASFYARYDLGACAASKRSSVRKKVNSNNIESCQYPYKRIVWIKKRMTEMWLLPQISCRITPDSTFLASDPSLSDAGSSLSNMARIIHFVFTKLLQRGSVTSYHIYLGIGGIMNSYDLELKSRLKLDIYVDALRVN</sequence>
<evidence type="ECO:0000313" key="3">
    <source>
        <dbReference type="Proteomes" id="UP001607302"/>
    </source>
</evidence>
<dbReference type="AlphaFoldDB" id="A0ABD2BSG7"/>
<comment type="caution">
    <text evidence="2">The sequence shown here is derived from an EMBL/GenBank/DDBJ whole genome shotgun (WGS) entry which is preliminary data.</text>
</comment>
<organism evidence="2 3">
    <name type="scientific">Vespula squamosa</name>
    <name type="common">Southern yellow jacket</name>
    <name type="synonym">Wasp</name>
    <dbReference type="NCBI Taxonomy" id="30214"/>
    <lineage>
        <taxon>Eukaryota</taxon>
        <taxon>Metazoa</taxon>
        <taxon>Ecdysozoa</taxon>
        <taxon>Arthropoda</taxon>
        <taxon>Hexapoda</taxon>
        <taxon>Insecta</taxon>
        <taxon>Pterygota</taxon>
        <taxon>Neoptera</taxon>
        <taxon>Endopterygota</taxon>
        <taxon>Hymenoptera</taxon>
        <taxon>Apocrita</taxon>
        <taxon>Aculeata</taxon>
        <taxon>Vespoidea</taxon>
        <taxon>Vespidae</taxon>
        <taxon>Vespinae</taxon>
        <taxon>Vespula</taxon>
    </lineage>
</organism>
<evidence type="ECO:0000313" key="2">
    <source>
        <dbReference type="EMBL" id="KAL2735717.1"/>
    </source>
</evidence>
<keyword evidence="1" id="KW-0812">Transmembrane</keyword>
<keyword evidence="1" id="KW-0472">Membrane</keyword>
<reference evidence="2 3" key="1">
    <citation type="journal article" date="2024" name="Ann. Entomol. Soc. Am.">
        <title>Genomic analyses of the southern and eastern yellowjacket wasps (Hymenoptera: Vespidae) reveal evolutionary signatures of social life.</title>
        <authorList>
            <person name="Catto M.A."/>
            <person name="Caine P.B."/>
            <person name="Orr S.E."/>
            <person name="Hunt B.G."/>
            <person name="Goodisman M.A.D."/>
        </authorList>
    </citation>
    <scope>NUCLEOTIDE SEQUENCE [LARGE SCALE GENOMIC DNA]</scope>
    <source>
        <strain evidence="2">233</strain>
        <tissue evidence="2">Head and thorax</tissue>
    </source>
</reference>
<gene>
    <name evidence="2" type="ORF">V1478_002731</name>
</gene>